<name>A0A066VVP6_TILAU</name>
<dbReference type="AlphaFoldDB" id="A0A066VVP6"/>
<keyword evidence="1" id="KW-0812">Transmembrane</keyword>
<dbReference type="Proteomes" id="UP000027361">
    <property type="component" value="Unassembled WGS sequence"/>
</dbReference>
<feature type="transmembrane region" description="Helical" evidence="1">
    <location>
        <begin position="62"/>
        <end position="86"/>
    </location>
</feature>
<keyword evidence="3" id="KW-1185">Reference proteome</keyword>
<dbReference type="HOGENOM" id="CLU_1769382_0_0_1"/>
<dbReference type="InParanoid" id="A0A066VVP6"/>
<dbReference type="GO" id="GO:0016787">
    <property type="term" value="F:hydrolase activity"/>
    <property type="evidence" value="ECO:0007669"/>
    <property type="project" value="UniProtKB-KW"/>
</dbReference>
<protein>
    <submittedName>
        <fullName evidence="2">Glycoside hydrolase family 43 protein</fullName>
    </submittedName>
</protein>
<dbReference type="EMBL" id="JMSN01000066">
    <property type="protein sequence ID" value="KDN42854.1"/>
    <property type="molecule type" value="Genomic_DNA"/>
</dbReference>
<keyword evidence="2" id="KW-0378">Hydrolase</keyword>
<reference evidence="2 3" key="1">
    <citation type="submission" date="2014-05" db="EMBL/GenBank/DDBJ databases">
        <title>Draft genome sequence of a rare smut relative, Tilletiaria anomala UBC 951.</title>
        <authorList>
            <consortium name="DOE Joint Genome Institute"/>
            <person name="Toome M."/>
            <person name="Kuo A."/>
            <person name="Henrissat B."/>
            <person name="Lipzen A."/>
            <person name="Tritt A."/>
            <person name="Yoshinaga Y."/>
            <person name="Zane M."/>
            <person name="Barry K."/>
            <person name="Grigoriev I.V."/>
            <person name="Spatafora J.W."/>
            <person name="Aimea M.C."/>
        </authorList>
    </citation>
    <scope>NUCLEOTIDE SEQUENCE [LARGE SCALE GENOMIC DNA]</scope>
    <source>
        <strain evidence="2 3">UBC 951</strain>
    </source>
</reference>
<sequence>MNCALTFNFDSHDRHQGDDDGSGYLFFATNSNAYFTLTKMTVDYRNLGLARLHLFGCQNDDLVLTATLLASPWSSPAIIATFLILIGRYLRDRWHSDYLGELTYTWMPYVFSDSSWYVDRTDVWKIDPRNMLVKANNRAAQNVLFAP</sequence>
<evidence type="ECO:0000313" key="2">
    <source>
        <dbReference type="EMBL" id="KDN42854.1"/>
    </source>
</evidence>
<accession>A0A066VVP6</accession>
<proteinExistence type="predicted"/>
<evidence type="ECO:0000256" key="1">
    <source>
        <dbReference type="SAM" id="Phobius"/>
    </source>
</evidence>
<dbReference type="GeneID" id="25266598"/>
<keyword evidence="1" id="KW-0472">Membrane</keyword>
<keyword evidence="1" id="KW-1133">Transmembrane helix</keyword>
<gene>
    <name evidence="2" type="ORF">K437DRAFT_275041</name>
</gene>
<evidence type="ECO:0000313" key="3">
    <source>
        <dbReference type="Proteomes" id="UP000027361"/>
    </source>
</evidence>
<comment type="caution">
    <text evidence="2">The sequence shown here is derived from an EMBL/GenBank/DDBJ whole genome shotgun (WGS) entry which is preliminary data.</text>
</comment>
<dbReference type="RefSeq" id="XP_013242188.1">
    <property type="nucleotide sequence ID" value="XM_013386734.1"/>
</dbReference>
<organism evidence="2 3">
    <name type="scientific">Tilletiaria anomala (strain ATCC 24038 / CBS 436.72 / UBC 951)</name>
    <dbReference type="NCBI Taxonomy" id="1037660"/>
    <lineage>
        <taxon>Eukaryota</taxon>
        <taxon>Fungi</taxon>
        <taxon>Dikarya</taxon>
        <taxon>Basidiomycota</taxon>
        <taxon>Ustilaginomycotina</taxon>
        <taxon>Exobasidiomycetes</taxon>
        <taxon>Georgefischeriales</taxon>
        <taxon>Tilletiariaceae</taxon>
        <taxon>Tilletiaria</taxon>
    </lineage>
</organism>